<dbReference type="InterPro" id="IPR003598">
    <property type="entry name" value="Ig_sub2"/>
</dbReference>
<name>A0A9W2YY13_BIOGL</name>
<dbReference type="Pfam" id="PF00041">
    <property type="entry name" value="fn3"/>
    <property type="match status" value="1"/>
</dbReference>
<dbReference type="Gene3D" id="2.60.40.10">
    <property type="entry name" value="Immunoglobulins"/>
    <property type="match status" value="5"/>
</dbReference>
<dbReference type="InterPro" id="IPR003961">
    <property type="entry name" value="FN3_dom"/>
</dbReference>
<dbReference type="InterPro" id="IPR013098">
    <property type="entry name" value="Ig_I-set"/>
</dbReference>
<dbReference type="CDD" id="cd00096">
    <property type="entry name" value="Ig"/>
    <property type="match status" value="2"/>
</dbReference>
<dbReference type="Pfam" id="PF13927">
    <property type="entry name" value="Ig_3"/>
    <property type="match status" value="1"/>
</dbReference>
<keyword evidence="6" id="KW-1185">Reference proteome</keyword>
<dbReference type="Pfam" id="PF07679">
    <property type="entry name" value="I-set"/>
    <property type="match status" value="1"/>
</dbReference>
<dbReference type="InterPro" id="IPR003599">
    <property type="entry name" value="Ig_sub"/>
</dbReference>
<dbReference type="SUPFAM" id="SSF48726">
    <property type="entry name" value="Immunoglobulin"/>
    <property type="match status" value="4"/>
</dbReference>
<feature type="domain" description="Fibronectin type-III" evidence="5">
    <location>
        <begin position="565"/>
        <end position="661"/>
    </location>
</feature>
<protein>
    <submittedName>
        <fullName evidence="7">Hemicentin-1-like</fullName>
    </submittedName>
</protein>
<keyword evidence="3" id="KW-1133">Transmembrane helix</keyword>
<accession>A0A9W2YY13</accession>
<dbReference type="SMART" id="SM00060">
    <property type="entry name" value="FN3"/>
    <property type="match status" value="1"/>
</dbReference>
<dbReference type="InterPro" id="IPR036116">
    <property type="entry name" value="FN3_sf"/>
</dbReference>
<feature type="domain" description="Ig-like" evidence="4">
    <location>
        <begin position="342"/>
        <end position="441"/>
    </location>
</feature>
<dbReference type="PANTHER" id="PTHR44170">
    <property type="entry name" value="PROTEIN SIDEKICK"/>
    <property type="match status" value="1"/>
</dbReference>
<dbReference type="InterPro" id="IPR013783">
    <property type="entry name" value="Ig-like_fold"/>
</dbReference>
<feature type="transmembrane region" description="Helical" evidence="3">
    <location>
        <begin position="676"/>
        <end position="699"/>
    </location>
</feature>
<reference evidence="7" key="1">
    <citation type="submission" date="2025-08" db="UniProtKB">
        <authorList>
            <consortium name="RefSeq"/>
        </authorList>
    </citation>
    <scope>IDENTIFICATION</scope>
</reference>
<dbReference type="InterPro" id="IPR036179">
    <property type="entry name" value="Ig-like_dom_sf"/>
</dbReference>
<dbReference type="Proteomes" id="UP001165740">
    <property type="component" value="Chromosome 14"/>
</dbReference>
<dbReference type="PROSITE" id="PS50853">
    <property type="entry name" value="FN3"/>
    <property type="match status" value="1"/>
</dbReference>
<keyword evidence="1" id="KW-0677">Repeat</keyword>
<dbReference type="OrthoDB" id="6163167at2759"/>
<dbReference type="AlphaFoldDB" id="A0A9W2YY13"/>
<dbReference type="RefSeq" id="XP_055867597.1">
    <property type="nucleotide sequence ID" value="XM_056011622.1"/>
</dbReference>
<proteinExistence type="predicted"/>
<dbReference type="PROSITE" id="PS50835">
    <property type="entry name" value="IG_LIKE"/>
    <property type="match status" value="3"/>
</dbReference>
<dbReference type="OMA" id="VNENTEH"/>
<evidence type="ECO:0000259" key="5">
    <source>
        <dbReference type="PROSITE" id="PS50853"/>
    </source>
</evidence>
<dbReference type="InterPro" id="IPR007110">
    <property type="entry name" value="Ig-like_dom"/>
</dbReference>
<dbReference type="GeneID" id="106072893"/>
<feature type="domain" description="Ig-like" evidence="4">
    <location>
        <begin position="254"/>
        <end position="335"/>
    </location>
</feature>
<dbReference type="PANTHER" id="PTHR44170:SF55">
    <property type="entry name" value="OBSCURIN ISOFORM X2"/>
    <property type="match status" value="1"/>
</dbReference>
<evidence type="ECO:0000256" key="1">
    <source>
        <dbReference type="ARBA" id="ARBA00022737"/>
    </source>
</evidence>
<evidence type="ECO:0000313" key="7">
    <source>
        <dbReference type="RefSeq" id="XP_055867597.1"/>
    </source>
</evidence>
<dbReference type="SUPFAM" id="SSF49265">
    <property type="entry name" value="Fibronectin type III"/>
    <property type="match status" value="1"/>
</dbReference>
<keyword evidence="3" id="KW-0812">Transmembrane</keyword>
<dbReference type="CDD" id="cd00063">
    <property type="entry name" value="FN3"/>
    <property type="match status" value="1"/>
</dbReference>
<evidence type="ECO:0000259" key="4">
    <source>
        <dbReference type="PROSITE" id="PS50835"/>
    </source>
</evidence>
<dbReference type="SMART" id="SM00408">
    <property type="entry name" value="IGc2"/>
    <property type="match status" value="2"/>
</dbReference>
<evidence type="ECO:0000313" key="6">
    <source>
        <dbReference type="Proteomes" id="UP001165740"/>
    </source>
</evidence>
<dbReference type="GO" id="GO:0098609">
    <property type="term" value="P:cell-cell adhesion"/>
    <property type="evidence" value="ECO:0007669"/>
    <property type="project" value="TreeGrafter"/>
</dbReference>
<evidence type="ECO:0000256" key="3">
    <source>
        <dbReference type="SAM" id="Phobius"/>
    </source>
</evidence>
<organism evidence="6 7">
    <name type="scientific">Biomphalaria glabrata</name>
    <name type="common">Bloodfluke planorb</name>
    <name type="synonym">Freshwater snail</name>
    <dbReference type="NCBI Taxonomy" id="6526"/>
    <lineage>
        <taxon>Eukaryota</taxon>
        <taxon>Metazoa</taxon>
        <taxon>Spiralia</taxon>
        <taxon>Lophotrochozoa</taxon>
        <taxon>Mollusca</taxon>
        <taxon>Gastropoda</taxon>
        <taxon>Heterobranchia</taxon>
        <taxon>Euthyneura</taxon>
        <taxon>Panpulmonata</taxon>
        <taxon>Hygrophila</taxon>
        <taxon>Lymnaeoidea</taxon>
        <taxon>Planorbidae</taxon>
        <taxon>Biomphalaria</taxon>
    </lineage>
</organism>
<keyword evidence="2" id="KW-1015">Disulfide bond</keyword>
<evidence type="ECO:0000256" key="2">
    <source>
        <dbReference type="ARBA" id="ARBA00023157"/>
    </source>
</evidence>
<gene>
    <name evidence="7" type="primary">LOC106072893</name>
</gene>
<sequence length="703" mass="79060">MQAKHYLVFQFVFIWQDIVSSQGPNAIFRLENTNVKMTIKITPNVSQPVTTIRLDRRDGSPTEIVAFIYLGDFGYEIQTAYSERLILTTSAQERIVVLFMSGLRPSDAGMYQCWDGALQATIIENCGQKLIIVRKPNQPIIFSLTKALKGNTLELSCNASSTSLPADHGLKQAIVWRDEHNTIIGIPAGEKFVVNPNSQLEIRNLEHSDIGRQLTCTSSEKAEGLATTPVSEPSLPYQIRLEGAPSEKDVRLTPPIRNKAKIIRREQERLSYNCSAECEPRCTVQWTFETLNSQTPLNLSDPGVLKLRVKQEDHGVYRCIAKNTFGEASKEFKLEVQYIHKPVLFGSGPVQDKSCIEVKETAKLSLTCLVDALPEPEISWKSPDDKELSAVASRPYLLDNDFPNNHSLQLLLKSVQLEDSGGYICEASNAVDFVYVMVNISVVGPPSVVNMYGLQLYPVYFRDFRQNVTLNISFVVKSVTEPSVESVRSKRIDSEAIRFENMTSDVSIQKRTKKERRYYLTIFTFSVLRPLDIQDKDSTFTLTLTSSNYSRDVQFVLKDIGPPRPVTNITALEITHEAVQLMWIPGPNGGVEQRFNLEYRCLNNRICGSNWMPAILAVPENITQANLANLKPATEYEFRVVSTNSHGSTESQPLLVRIGERIVMTTSVPQTDQRNLMMAVVIFSVVTIIVVIITIYELVQKCK</sequence>
<feature type="domain" description="Ig-like" evidence="4">
    <location>
        <begin position="139"/>
        <end position="231"/>
    </location>
</feature>
<keyword evidence="3" id="KW-0472">Membrane</keyword>
<dbReference type="SMART" id="SM00409">
    <property type="entry name" value="IG"/>
    <property type="match status" value="4"/>
</dbReference>